<dbReference type="PANTHER" id="PTHR43775:SF29">
    <property type="entry name" value="ASPERFURANONE POLYKETIDE SYNTHASE AFOG-RELATED"/>
    <property type="match status" value="1"/>
</dbReference>
<organism evidence="5 6">
    <name type="scientific">Cylindrodendrum hubeiense</name>
    <dbReference type="NCBI Taxonomy" id="595255"/>
    <lineage>
        <taxon>Eukaryota</taxon>
        <taxon>Fungi</taxon>
        <taxon>Dikarya</taxon>
        <taxon>Ascomycota</taxon>
        <taxon>Pezizomycotina</taxon>
        <taxon>Sordariomycetes</taxon>
        <taxon>Hypocreomycetidae</taxon>
        <taxon>Hypocreales</taxon>
        <taxon>Nectriaceae</taxon>
        <taxon>Cylindrodendrum</taxon>
    </lineage>
</organism>
<dbReference type="GO" id="GO:0044550">
    <property type="term" value="P:secondary metabolite biosynthetic process"/>
    <property type="evidence" value="ECO:0007669"/>
    <property type="project" value="TreeGrafter"/>
</dbReference>
<comment type="caution">
    <text evidence="5">The sequence shown here is derived from an EMBL/GenBank/DDBJ whole genome shotgun (WGS) entry which is preliminary data.</text>
</comment>
<dbReference type="SUPFAM" id="SSF53474">
    <property type="entry name" value="alpha/beta-Hydrolases"/>
    <property type="match status" value="1"/>
</dbReference>
<dbReference type="SUPFAM" id="SSF52151">
    <property type="entry name" value="FabD/lysophospholipase-like"/>
    <property type="match status" value="1"/>
</dbReference>
<evidence type="ECO:0000256" key="1">
    <source>
        <dbReference type="ARBA" id="ARBA00022450"/>
    </source>
</evidence>
<dbReference type="Proteomes" id="UP000722485">
    <property type="component" value="Unassembled WGS sequence"/>
</dbReference>
<name>A0A9P5HDE5_9HYPO</name>
<dbReference type="PANTHER" id="PTHR43775">
    <property type="entry name" value="FATTY ACID SYNTHASE"/>
    <property type="match status" value="1"/>
</dbReference>
<dbReference type="Gene3D" id="3.40.366.10">
    <property type="entry name" value="Malonyl-Coenzyme A Acyl Carrier Protein, domain 2"/>
    <property type="match status" value="1"/>
</dbReference>
<dbReference type="InterPro" id="IPR000073">
    <property type="entry name" value="AB_hydrolase_1"/>
</dbReference>
<dbReference type="Pfam" id="PF00561">
    <property type="entry name" value="Abhydrolase_1"/>
    <property type="match status" value="1"/>
</dbReference>
<dbReference type="AlphaFoldDB" id="A0A9P5HDE5"/>
<feature type="domain" description="AB hydrolase-1" evidence="3">
    <location>
        <begin position="57"/>
        <end position="140"/>
    </location>
</feature>
<dbReference type="InterPro" id="IPR029058">
    <property type="entry name" value="AB_hydrolase_fold"/>
</dbReference>
<dbReference type="InterPro" id="IPR016035">
    <property type="entry name" value="Acyl_Trfase/lysoPLipase"/>
</dbReference>
<accession>A0A9P5HDE5</accession>
<dbReference type="InterPro" id="IPR001227">
    <property type="entry name" value="Ac_transferase_dom_sf"/>
</dbReference>
<sequence length="520" mass="56769">MAADPEPPAAGAAQYISDARFHRIFTLPATADHDALTVSFADVGRAPEPSAAAPNPPTILFIPGMFSSRYLAIAMHAIAQKLGVRVLVVDRPGMGKSTDVPLPQRVPIWVELVPQLLEHLGIKHVALVSHSAGTMYLLNTLYRCRDILHPDRPSITLLAFSIWHLIPKFFLLKAGPAFASSGAIMNKVTNVVSPSVTDGGQDNSELEKNRRKMEETYGVPRELQIEIDNLVFKSMFEENTVGANSEALQCLKKGGSSWEKCEDYGIFVRELAEREKIRRGAEESAEGSAKLKVRTYFAETDAMIGKKGQAYMEECWKGKDGEFQDTLDYETSTVLGTDHDTLMQLATVLEIVFADVTMDPKFGLNLKQLMKLSRTLVFYAGILAEDVFGSDTSVFAGTSFRDNHDNQMRDPGSMDDGFFVTGNGATMIANRDTLLRAQECLYELGADWSLLEELSRDEATTHVNEVAFSLPPSVVIQLALIDLLKSWGINSSGVTGHSSGEVSATYPAGAIGLKSALAVV</sequence>
<dbReference type="GO" id="GO:0006633">
    <property type="term" value="P:fatty acid biosynthetic process"/>
    <property type="evidence" value="ECO:0007669"/>
    <property type="project" value="TreeGrafter"/>
</dbReference>
<evidence type="ECO:0008006" key="7">
    <source>
        <dbReference type="Google" id="ProtNLM"/>
    </source>
</evidence>
<keyword evidence="1" id="KW-0596">Phosphopantetheine</keyword>
<evidence type="ECO:0000313" key="5">
    <source>
        <dbReference type="EMBL" id="KAF7554440.1"/>
    </source>
</evidence>
<evidence type="ECO:0000259" key="3">
    <source>
        <dbReference type="Pfam" id="PF00561"/>
    </source>
</evidence>
<keyword evidence="6" id="KW-1185">Reference proteome</keyword>
<dbReference type="Pfam" id="PF00698">
    <property type="entry name" value="Acyl_transf_1"/>
    <property type="match status" value="1"/>
</dbReference>
<reference evidence="5" key="1">
    <citation type="submission" date="2020-03" db="EMBL/GenBank/DDBJ databases">
        <title>Draft Genome Sequence of Cylindrodendrum hubeiense.</title>
        <authorList>
            <person name="Buettner E."/>
            <person name="Kellner H."/>
        </authorList>
    </citation>
    <scope>NUCLEOTIDE SEQUENCE</scope>
    <source>
        <strain evidence="5">IHI 201604</strain>
    </source>
</reference>
<dbReference type="InterPro" id="IPR050091">
    <property type="entry name" value="PKS_NRPS_Biosynth_Enz"/>
</dbReference>
<dbReference type="GO" id="GO:0004312">
    <property type="term" value="F:fatty acid synthase activity"/>
    <property type="evidence" value="ECO:0007669"/>
    <property type="project" value="TreeGrafter"/>
</dbReference>
<dbReference type="OrthoDB" id="294702at2759"/>
<evidence type="ECO:0000256" key="2">
    <source>
        <dbReference type="ARBA" id="ARBA00022553"/>
    </source>
</evidence>
<evidence type="ECO:0000259" key="4">
    <source>
        <dbReference type="Pfam" id="PF00698"/>
    </source>
</evidence>
<dbReference type="Gene3D" id="3.40.50.1820">
    <property type="entry name" value="alpha/beta hydrolase"/>
    <property type="match status" value="1"/>
</dbReference>
<gene>
    <name evidence="5" type="ORF">G7Z17_g2907</name>
</gene>
<keyword evidence="2" id="KW-0597">Phosphoprotein</keyword>
<feature type="domain" description="Malonyl-CoA:ACP transacylase (MAT)" evidence="4">
    <location>
        <begin position="431"/>
        <end position="519"/>
    </location>
</feature>
<protein>
    <recommendedName>
        <fullName evidence="7">AB hydrolase-1 domain-containing protein</fullName>
    </recommendedName>
</protein>
<dbReference type="InterPro" id="IPR014043">
    <property type="entry name" value="Acyl_transferase_dom"/>
</dbReference>
<dbReference type="EMBL" id="JAANBB010000032">
    <property type="protein sequence ID" value="KAF7554440.1"/>
    <property type="molecule type" value="Genomic_DNA"/>
</dbReference>
<proteinExistence type="predicted"/>
<evidence type="ECO:0000313" key="6">
    <source>
        <dbReference type="Proteomes" id="UP000722485"/>
    </source>
</evidence>